<dbReference type="RefSeq" id="WP_226935210.1">
    <property type="nucleotide sequence ID" value="NZ_JACDXX010000008.1"/>
</dbReference>
<name>A0ABS8CLP0_9RHOB</name>
<accession>A0ABS8CLP0</accession>
<sequence>MSFQTPRNTRREHRTIVDRTRAGKLNPCMAVAVRGNEGGMLSQSITMELDPIAGRMITPITAEFISVFVPVQAMYALRFPNDAYAGLTEVLREKLANGEILFGLDHSPGEISDRMGINPVSISGNKRVLTAALFAHNAAVNHLRLRKYTYATQLLATNNVVTPALIGQTVLDRFNAVLDPDDRINGAVQLDIPNMQLPVSGVGFEAANPVTGSVAAKLDAGSSASRTVPVAMSDNTSGRRLAVENSGTGATLAPKVFAQLNGLVAGGVSLSDFYNAEKMDSLTRTMRQIVDDNPEYGEEMVLRWAHGLSVDSGKTPFVIHQQTQQFGRNIVGATDTSGIQTDVMRSDMGLTMQFSVPIPRTELGGMIVTFCTVKPDETISSQPHPILSEPWGADNFAADELKIDPVPVTMRQLDSNILAASESTVAAYVGHNELKKTYVSYGLSRRLDASTVENKTAVWQLNVPLSVTPNNILYPENLSHYPFADQNAEVCTYTVTSNAVIQTPMIFGPTPVETLAIIGAEDIFEQE</sequence>
<evidence type="ECO:0000313" key="2">
    <source>
        <dbReference type="Proteomes" id="UP001198571"/>
    </source>
</evidence>
<reference evidence="1 2" key="1">
    <citation type="submission" date="2020-07" db="EMBL/GenBank/DDBJ databases">
        <title>Pseudogemmobacter sp. nov., isolated from poultry manure in Taiwan.</title>
        <authorList>
            <person name="Lin S.-Y."/>
            <person name="Tang Y.-S."/>
            <person name="Young C.-C."/>
        </authorList>
    </citation>
    <scope>NUCLEOTIDE SEQUENCE [LARGE SCALE GENOMIC DNA]</scope>
    <source>
        <strain evidence="1 2">CC-YST710</strain>
    </source>
</reference>
<proteinExistence type="predicted"/>
<protein>
    <recommendedName>
        <fullName evidence="3">Major capsid protein</fullName>
    </recommendedName>
</protein>
<dbReference type="Proteomes" id="UP001198571">
    <property type="component" value="Unassembled WGS sequence"/>
</dbReference>
<keyword evidence="2" id="KW-1185">Reference proteome</keyword>
<comment type="caution">
    <text evidence="1">The sequence shown here is derived from an EMBL/GenBank/DDBJ whole genome shotgun (WGS) entry which is preliminary data.</text>
</comment>
<gene>
    <name evidence="1" type="ORF">H0485_09865</name>
</gene>
<dbReference type="EMBL" id="JACDXX010000008">
    <property type="protein sequence ID" value="MCB5410303.1"/>
    <property type="molecule type" value="Genomic_DNA"/>
</dbReference>
<evidence type="ECO:0000313" key="1">
    <source>
        <dbReference type="EMBL" id="MCB5410303.1"/>
    </source>
</evidence>
<evidence type="ECO:0008006" key="3">
    <source>
        <dbReference type="Google" id="ProtNLM"/>
    </source>
</evidence>
<organism evidence="1 2">
    <name type="scientific">Pseudogemmobacter faecipullorum</name>
    <dbReference type="NCBI Taxonomy" id="2755041"/>
    <lineage>
        <taxon>Bacteria</taxon>
        <taxon>Pseudomonadati</taxon>
        <taxon>Pseudomonadota</taxon>
        <taxon>Alphaproteobacteria</taxon>
        <taxon>Rhodobacterales</taxon>
        <taxon>Paracoccaceae</taxon>
        <taxon>Pseudogemmobacter</taxon>
    </lineage>
</organism>